<dbReference type="SUPFAM" id="SSF53271">
    <property type="entry name" value="PRTase-like"/>
    <property type="match status" value="1"/>
</dbReference>
<dbReference type="Gene3D" id="3.40.50.2020">
    <property type="match status" value="1"/>
</dbReference>
<keyword evidence="1 5" id="KW-0328">Glycosyltransferase</keyword>
<evidence type="ECO:0000256" key="3">
    <source>
        <dbReference type="SAM" id="MobiDB-lite"/>
    </source>
</evidence>
<proteinExistence type="predicted"/>
<dbReference type="Pfam" id="PF00156">
    <property type="entry name" value="Pribosyltran"/>
    <property type="match status" value="1"/>
</dbReference>
<evidence type="ECO:0000259" key="4">
    <source>
        <dbReference type="Pfam" id="PF00156"/>
    </source>
</evidence>
<name>A0A444QGU4_9MICO</name>
<dbReference type="AlphaFoldDB" id="A0A444QGU4"/>
<keyword evidence="6" id="KW-1185">Reference proteome</keyword>
<gene>
    <name evidence="5" type="ORF">ELQ92_05170</name>
</gene>
<dbReference type="OrthoDB" id="307631at2"/>
<reference evidence="5 6" key="1">
    <citation type="submission" date="2018-12" db="EMBL/GenBank/DDBJ databases">
        <authorList>
            <person name="Li F."/>
        </authorList>
    </citation>
    <scope>NUCLEOTIDE SEQUENCE [LARGE SCALE GENOMIC DNA]</scope>
    <source>
        <strain evidence="5 6">8H24J-4-2</strain>
    </source>
</reference>
<evidence type="ECO:0000256" key="1">
    <source>
        <dbReference type="ARBA" id="ARBA00022676"/>
    </source>
</evidence>
<dbReference type="Proteomes" id="UP000288603">
    <property type="component" value="Unassembled WGS sequence"/>
</dbReference>
<feature type="domain" description="Phosphoribosyltransferase" evidence="4">
    <location>
        <begin position="13"/>
        <end position="157"/>
    </location>
</feature>
<sequence>MSAETVTGEPEREVLSWDAFGEAARDLARAVRRSGFAPDLVVAIARGGLPLAGAISYALGTKMCGSINVEFYTDVDETLPEPVLLPPMLDAPALGGKRVLLADDVSDSGRTLALVVDLLASYGADVRTVALYTKPRTLHVPDFEWRKTDRWITFPWSALPPVSMDGRDDGDDEGSPREGSASDDSTSDDSASDGSASDGSTTDSSTTDSSNEGTTA</sequence>
<evidence type="ECO:0000256" key="2">
    <source>
        <dbReference type="ARBA" id="ARBA00022679"/>
    </source>
</evidence>
<dbReference type="PANTHER" id="PTHR43363:SF1">
    <property type="entry name" value="HYPOXANTHINE-GUANINE PHOSPHORIBOSYLTRANSFERASE"/>
    <property type="match status" value="1"/>
</dbReference>
<feature type="region of interest" description="Disordered" evidence="3">
    <location>
        <begin position="162"/>
        <end position="216"/>
    </location>
</feature>
<feature type="compositionally biased region" description="Low complexity" evidence="3">
    <location>
        <begin position="192"/>
        <end position="210"/>
    </location>
</feature>
<dbReference type="CDD" id="cd06223">
    <property type="entry name" value="PRTases_typeI"/>
    <property type="match status" value="1"/>
</dbReference>
<protein>
    <submittedName>
        <fullName evidence="5">Phosphoribosyltransferase</fullName>
    </submittedName>
</protein>
<evidence type="ECO:0000313" key="6">
    <source>
        <dbReference type="Proteomes" id="UP000288603"/>
    </source>
</evidence>
<comment type="caution">
    <text evidence="5">The sequence shown here is derived from an EMBL/GenBank/DDBJ whole genome shotgun (WGS) entry which is preliminary data.</text>
</comment>
<accession>A0A444QGU4</accession>
<keyword evidence="2 5" id="KW-0808">Transferase</keyword>
<dbReference type="PANTHER" id="PTHR43363">
    <property type="entry name" value="HYPOXANTHINE PHOSPHORIBOSYLTRANSFERASE"/>
    <property type="match status" value="1"/>
</dbReference>
<dbReference type="GO" id="GO:0016757">
    <property type="term" value="F:glycosyltransferase activity"/>
    <property type="evidence" value="ECO:0007669"/>
    <property type="project" value="UniProtKB-KW"/>
</dbReference>
<dbReference type="InterPro" id="IPR000836">
    <property type="entry name" value="PRTase_dom"/>
</dbReference>
<organism evidence="5 6">
    <name type="scientific">Labedella populi</name>
    <dbReference type="NCBI Taxonomy" id="2498850"/>
    <lineage>
        <taxon>Bacteria</taxon>
        <taxon>Bacillati</taxon>
        <taxon>Actinomycetota</taxon>
        <taxon>Actinomycetes</taxon>
        <taxon>Micrococcales</taxon>
        <taxon>Microbacteriaceae</taxon>
        <taxon>Labedella</taxon>
    </lineage>
</organism>
<dbReference type="EMBL" id="RZNC01000001">
    <property type="protein sequence ID" value="RWZ68785.1"/>
    <property type="molecule type" value="Genomic_DNA"/>
</dbReference>
<evidence type="ECO:0000313" key="5">
    <source>
        <dbReference type="EMBL" id="RWZ68785.1"/>
    </source>
</evidence>
<dbReference type="InterPro" id="IPR029057">
    <property type="entry name" value="PRTase-like"/>
</dbReference>